<dbReference type="OrthoDB" id="78158at2"/>
<accession>A0A510KSW1</accession>
<dbReference type="InterPro" id="IPR027417">
    <property type="entry name" value="P-loop_NTPase"/>
</dbReference>
<dbReference type="SUPFAM" id="SSF56024">
    <property type="entry name" value="Phospholipase D/nuclease"/>
    <property type="match status" value="1"/>
</dbReference>
<protein>
    <recommendedName>
        <fullName evidence="1">Phospholipase D-like domain-containing protein</fullName>
    </recommendedName>
</protein>
<gene>
    <name evidence="2" type="ORF">JMUB3936_1112</name>
</gene>
<sequence length="772" mass="90118">MEKELESESLTLFENENIEKTEAIKVKNTLFTILNGERVDLEIEEIFDSNRFYEIKAVTFSADESFLNKYLTPFKSVDLVIGIQDVDVQVRGLKALKNETKNLIESQKAIIKKKQIRFFENLSRENQESIVEEKWKLRVPISSTIHSKFYLLKNDSETRLIFGSANLSFQAFSNKRNQFENIVIFDNSPLFNQFEEYFNEITLTCTDFITKAIRKKAKSKIKVLDENNDEKKEEKFSVRFTQDENSKLQIDISKDIVKEFNEVIVKEEDSVALPIIEEIKTIDEKQKIIENEKKEELEVEKFAYELSINTISRQAKKKESMVVTPETFAKKIKPKLEIKIAPKLNQATSERELLFSKDTDRGFGRSGLYIEENGNTKPFGQKAGKEEIKTSIESIVKLIENYRKYVIDYNDNYGSRIVEIILYAFTSPFLQDIRFKLESDSEKLDVPQFLFIGGTAGSGKSNLLQILQKMLGLSKSKPILYNNIIPTGRTKKADTITQIQLWMNENNVAPILIDEIDEEFFSNKDRGNNLIVNVSNLSTSNFDFTPCFIGTTNALEYSLPQRSQRRSYYVKNDKVFDTKLKKKSVKAYTEVFEIINDTLFQDFVIRFAEKLTDDNLSWKNYSLHSSTGLIDFLYWSREIFKEYFEIAQIEIPAWFPETRYDDTVENNQSLWRKLYEYNHQDFKIQKEKGVYLFKLKSLDSEEGQSNRFGTKILPSTKYLNALSQKCKNDNNSSDIIEIKIKEFHDWIGVPLPKELEHKKTILDFFKKKKSEN</sequence>
<reference evidence="2 3" key="1">
    <citation type="submission" date="2019-07" db="EMBL/GenBank/DDBJ databases">
        <title>Complete Genome Sequence of Leptotrichia wadei Strain JMUB3936.</title>
        <authorList>
            <person name="Watanabe S."/>
            <person name="Cui L."/>
        </authorList>
    </citation>
    <scope>NUCLEOTIDE SEQUENCE [LARGE SCALE GENOMIC DNA]</scope>
    <source>
        <strain evidence="2 3">JMUB3936</strain>
    </source>
</reference>
<dbReference type="Pfam" id="PF13091">
    <property type="entry name" value="PLDc_2"/>
    <property type="match status" value="1"/>
</dbReference>
<dbReference type="CDD" id="cd09117">
    <property type="entry name" value="PLDc_Bfil_DEXD_like"/>
    <property type="match status" value="1"/>
</dbReference>
<evidence type="ECO:0000313" key="2">
    <source>
        <dbReference type="EMBL" id="BBM54828.1"/>
    </source>
</evidence>
<organism evidence="2 3">
    <name type="scientific">Leptotrichia wadei</name>
    <dbReference type="NCBI Taxonomy" id="157687"/>
    <lineage>
        <taxon>Bacteria</taxon>
        <taxon>Fusobacteriati</taxon>
        <taxon>Fusobacteriota</taxon>
        <taxon>Fusobacteriia</taxon>
        <taxon>Fusobacteriales</taxon>
        <taxon>Leptotrichiaceae</taxon>
        <taxon>Leptotrichia</taxon>
    </lineage>
</organism>
<dbReference type="RefSeq" id="WP_147003591.1">
    <property type="nucleotide sequence ID" value="NZ_AP019841.1"/>
</dbReference>
<evidence type="ECO:0000313" key="3">
    <source>
        <dbReference type="Proteomes" id="UP000321944"/>
    </source>
</evidence>
<feature type="domain" description="Phospholipase D-like" evidence="1">
    <location>
        <begin position="83"/>
        <end position="201"/>
    </location>
</feature>
<dbReference type="SUPFAM" id="SSF52540">
    <property type="entry name" value="P-loop containing nucleoside triphosphate hydrolases"/>
    <property type="match status" value="1"/>
</dbReference>
<proteinExistence type="predicted"/>
<evidence type="ECO:0000259" key="1">
    <source>
        <dbReference type="Pfam" id="PF13091"/>
    </source>
</evidence>
<dbReference type="Gene3D" id="3.30.870.10">
    <property type="entry name" value="Endonuclease Chain A"/>
    <property type="match status" value="1"/>
</dbReference>
<dbReference type="InterPro" id="IPR025202">
    <property type="entry name" value="PLD-like_dom"/>
</dbReference>
<name>A0A510KSW1_9FUSO</name>
<dbReference type="EMBL" id="AP019841">
    <property type="protein sequence ID" value="BBM54828.1"/>
    <property type="molecule type" value="Genomic_DNA"/>
</dbReference>
<dbReference type="Proteomes" id="UP000321944">
    <property type="component" value="Chromosome"/>
</dbReference>
<dbReference type="AlphaFoldDB" id="A0A510KSW1"/>